<sequence length="46" mass="5136">MTTSSVILKIIKGGDPVGKQGQSRKKKTNKEYGRRGKYAKGKKKKK</sequence>
<dbReference type="Proteomes" id="UP000198647">
    <property type="component" value="Unassembled WGS sequence"/>
</dbReference>
<evidence type="ECO:0000313" key="3">
    <source>
        <dbReference type="Proteomes" id="UP000198647"/>
    </source>
</evidence>
<protein>
    <recommendedName>
        <fullName evidence="4">30S ribosomal protein S12</fullName>
    </recommendedName>
</protein>
<accession>A0A1H3DHA9</accession>
<comment type="caution">
    <text evidence="2">The sequence shown here is derived from an EMBL/GenBank/DDBJ whole genome shotgun (WGS) entry which is preliminary data.</text>
</comment>
<gene>
    <name evidence="2" type="ORF">SAMN04488081_0958</name>
</gene>
<evidence type="ECO:0000256" key="1">
    <source>
        <dbReference type="SAM" id="MobiDB-lite"/>
    </source>
</evidence>
<evidence type="ECO:0000313" key="2">
    <source>
        <dbReference type="EMBL" id="SDX65508.1"/>
    </source>
</evidence>
<proteinExistence type="predicted"/>
<organism evidence="2 3">
    <name type="scientific">Salimicrobium album</name>
    <dbReference type="NCBI Taxonomy" id="50717"/>
    <lineage>
        <taxon>Bacteria</taxon>
        <taxon>Bacillati</taxon>
        <taxon>Bacillota</taxon>
        <taxon>Bacilli</taxon>
        <taxon>Bacillales</taxon>
        <taxon>Bacillaceae</taxon>
        <taxon>Salimicrobium</taxon>
    </lineage>
</organism>
<dbReference type="EMBL" id="FNOS01000002">
    <property type="protein sequence ID" value="SDX65508.1"/>
    <property type="molecule type" value="Genomic_DNA"/>
</dbReference>
<name>A0A1H3DHA9_9BACI</name>
<feature type="region of interest" description="Disordered" evidence="1">
    <location>
        <begin position="1"/>
        <end position="46"/>
    </location>
</feature>
<keyword evidence="3" id="KW-1185">Reference proteome</keyword>
<reference evidence="2 3" key="1">
    <citation type="submission" date="2016-10" db="EMBL/GenBank/DDBJ databases">
        <authorList>
            <person name="Varghese N."/>
            <person name="Submissions S."/>
        </authorList>
    </citation>
    <scope>NUCLEOTIDE SEQUENCE [LARGE SCALE GENOMIC DNA]</scope>
    <source>
        <strain evidence="2 3">DSM 20748</strain>
    </source>
</reference>
<feature type="compositionally biased region" description="Basic residues" evidence="1">
    <location>
        <begin position="35"/>
        <end position="46"/>
    </location>
</feature>
<evidence type="ECO:0008006" key="4">
    <source>
        <dbReference type="Google" id="ProtNLM"/>
    </source>
</evidence>